<feature type="domain" description="HTH luxR-type" evidence="4">
    <location>
        <begin position="171"/>
        <end position="238"/>
    </location>
</feature>
<name>A0ABX2G0P6_9BURK</name>
<gene>
    <name evidence="6" type="ORF">HNQ01_001591</name>
</gene>
<dbReference type="Pfam" id="PF00196">
    <property type="entry name" value="GerE"/>
    <property type="match status" value="1"/>
</dbReference>
<accession>A0ABX2G0P6</accession>
<dbReference type="Proteomes" id="UP001516061">
    <property type="component" value="Unassembled WGS sequence"/>
</dbReference>
<dbReference type="InterPro" id="IPR039420">
    <property type="entry name" value="WalR-like"/>
</dbReference>
<dbReference type="PANTHER" id="PTHR43214">
    <property type="entry name" value="TWO-COMPONENT RESPONSE REGULATOR"/>
    <property type="match status" value="1"/>
</dbReference>
<dbReference type="InterPro" id="IPR001789">
    <property type="entry name" value="Sig_transdc_resp-reg_receiver"/>
</dbReference>
<dbReference type="SMART" id="SM00448">
    <property type="entry name" value="REC"/>
    <property type="match status" value="1"/>
</dbReference>
<dbReference type="Gene3D" id="3.40.50.2300">
    <property type="match status" value="1"/>
</dbReference>
<dbReference type="InterPro" id="IPR016032">
    <property type="entry name" value="Sig_transdc_resp-reg_C-effctor"/>
</dbReference>
<evidence type="ECO:0000256" key="3">
    <source>
        <dbReference type="PROSITE-ProRule" id="PRU00169"/>
    </source>
</evidence>
<evidence type="ECO:0000256" key="2">
    <source>
        <dbReference type="ARBA" id="ARBA00023125"/>
    </source>
</evidence>
<dbReference type="InterPro" id="IPR011006">
    <property type="entry name" value="CheY-like_superfamily"/>
</dbReference>
<evidence type="ECO:0000259" key="5">
    <source>
        <dbReference type="PROSITE" id="PS50110"/>
    </source>
</evidence>
<dbReference type="SUPFAM" id="SSF46894">
    <property type="entry name" value="C-terminal effector domain of the bipartite response regulators"/>
    <property type="match status" value="1"/>
</dbReference>
<reference evidence="6 7" key="1">
    <citation type="submission" date="2020-05" db="EMBL/GenBank/DDBJ databases">
        <title>Genomic Encyclopedia of Type Strains, Phase IV (KMG-V): Genome sequencing to study the core and pangenomes of soil and plant-associated prokaryotes.</title>
        <authorList>
            <person name="Whitman W."/>
        </authorList>
    </citation>
    <scope>NUCLEOTIDE SEQUENCE [LARGE SCALE GENOMIC DNA]</scope>
    <source>
        <strain evidence="6 7">C29</strain>
    </source>
</reference>
<dbReference type="SUPFAM" id="SSF52172">
    <property type="entry name" value="CheY-like"/>
    <property type="match status" value="1"/>
</dbReference>
<dbReference type="InterPro" id="IPR000792">
    <property type="entry name" value="Tscrpt_reg_LuxR_C"/>
</dbReference>
<protein>
    <submittedName>
        <fullName evidence="6">DNA-binding NarL/FixJ family response regulator</fullName>
    </submittedName>
</protein>
<dbReference type="SMART" id="SM00421">
    <property type="entry name" value="HTH_LUXR"/>
    <property type="match status" value="1"/>
</dbReference>
<keyword evidence="1 3" id="KW-0597">Phosphoprotein</keyword>
<dbReference type="GO" id="GO:0003677">
    <property type="term" value="F:DNA binding"/>
    <property type="evidence" value="ECO:0007669"/>
    <property type="project" value="UniProtKB-KW"/>
</dbReference>
<dbReference type="PANTHER" id="PTHR43214:SF38">
    <property type="entry name" value="NITRATE_NITRITE RESPONSE REGULATOR PROTEIN NARL"/>
    <property type="match status" value="1"/>
</dbReference>
<evidence type="ECO:0000256" key="1">
    <source>
        <dbReference type="ARBA" id="ARBA00022553"/>
    </source>
</evidence>
<dbReference type="CDD" id="cd06170">
    <property type="entry name" value="LuxR_C_like"/>
    <property type="match status" value="1"/>
</dbReference>
<dbReference type="PROSITE" id="PS50110">
    <property type="entry name" value="RESPONSE_REGULATORY"/>
    <property type="match status" value="1"/>
</dbReference>
<dbReference type="CDD" id="cd17535">
    <property type="entry name" value="REC_NarL-like"/>
    <property type="match status" value="1"/>
</dbReference>
<sequence>MPATTLTEDPLVQPAATRAADAPIRVLIAEDHRVTLWGLERLIEGTAPRMQVIGTATTRKALLEHPALPSADLVLMDMDLGGEDACETLGELLQRCRGHVLVLTGEDSPVKHREAVLHGARGLVHKSQAPETVLLAIEKVHRGEVWLERGMLGEVLGQLTGRPPVAPQSPEQHAIAQLTPRERQVITAMTRGVGRKQMAVADELGMSEHTLRNHLTTIYSKLHLRGRLELHVFATRNGLDRDEPGPAGRG</sequence>
<feature type="domain" description="Response regulatory" evidence="5">
    <location>
        <begin position="25"/>
        <end position="141"/>
    </location>
</feature>
<proteinExistence type="predicted"/>
<dbReference type="InterPro" id="IPR058245">
    <property type="entry name" value="NreC/VraR/RcsB-like_REC"/>
</dbReference>
<evidence type="ECO:0000259" key="4">
    <source>
        <dbReference type="PROSITE" id="PS50043"/>
    </source>
</evidence>
<feature type="modified residue" description="4-aspartylphosphate" evidence="3">
    <location>
        <position position="77"/>
    </location>
</feature>
<comment type="caution">
    <text evidence="6">The sequence shown here is derived from an EMBL/GenBank/DDBJ whole genome shotgun (WGS) entry which is preliminary data.</text>
</comment>
<keyword evidence="7" id="KW-1185">Reference proteome</keyword>
<evidence type="ECO:0000313" key="7">
    <source>
        <dbReference type="Proteomes" id="UP001516061"/>
    </source>
</evidence>
<dbReference type="EMBL" id="JABSNM010000005">
    <property type="protein sequence ID" value="NRT55861.1"/>
    <property type="molecule type" value="Genomic_DNA"/>
</dbReference>
<dbReference type="Pfam" id="PF00072">
    <property type="entry name" value="Response_reg"/>
    <property type="match status" value="1"/>
</dbReference>
<keyword evidence="2 6" id="KW-0238">DNA-binding</keyword>
<organism evidence="6 7">
    <name type="scientific">Sphaerotilus uruguayifluvii</name>
    <dbReference type="NCBI Taxonomy" id="2735897"/>
    <lineage>
        <taxon>Bacteria</taxon>
        <taxon>Pseudomonadati</taxon>
        <taxon>Pseudomonadota</taxon>
        <taxon>Betaproteobacteria</taxon>
        <taxon>Burkholderiales</taxon>
        <taxon>Sphaerotilaceae</taxon>
        <taxon>Sphaerotilus</taxon>
    </lineage>
</organism>
<evidence type="ECO:0000313" key="6">
    <source>
        <dbReference type="EMBL" id="NRT55861.1"/>
    </source>
</evidence>
<dbReference type="PROSITE" id="PS50043">
    <property type="entry name" value="HTH_LUXR_2"/>
    <property type="match status" value="1"/>
</dbReference>
<dbReference type="RefSeq" id="WP_173804828.1">
    <property type="nucleotide sequence ID" value="NZ_JABSNM010000005.1"/>
</dbReference>